<dbReference type="AlphaFoldDB" id="A0A5K7Z962"/>
<protein>
    <submittedName>
        <fullName evidence="2">Pilus biogenesis protein</fullName>
    </submittedName>
</protein>
<dbReference type="InterPro" id="IPR052106">
    <property type="entry name" value="PINc/VapC_TA"/>
</dbReference>
<dbReference type="SUPFAM" id="SSF88723">
    <property type="entry name" value="PIN domain-like"/>
    <property type="match status" value="1"/>
</dbReference>
<organism evidence="2 3">
    <name type="scientific">Desulfosarcina widdelii</name>
    <dbReference type="NCBI Taxonomy" id="947919"/>
    <lineage>
        <taxon>Bacteria</taxon>
        <taxon>Pseudomonadati</taxon>
        <taxon>Thermodesulfobacteriota</taxon>
        <taxon>Desulfobacteria</taxon>
        <taxon>Desulfobacterales</taxon>
        <taxon>Desulfosarcinaceae</taxon>
        <taxon>Desulfosarcina</taxon>
    </lineage>
</organism>
<evidence type="ECO:0000313" key="2">
    <source>
        <dbReference type="EMBL" id="BBO73007.1"/>
    </source>
</evidence>
<dbReference type="KEGG" id="dwd:DSCW_04240"/>
<dbReference type="EMBL" id="AP021875">
    <property type="protein sequence ID" value="BBO73007.1"/>
    <property type="molecule type" value="Genomic_DNA"/>
</dbReference>
<proteinExistence type="predicted"/>
<dbReference type="InterPro" id="IPR029060">
    <property type="entry name" value="PIN-like_dom_sf"/>
</dbReference>
<name>A0A5K7Z962_9BACT</name>
<evidence type="ECO:0000313" key="3">
    <source>
        <dbReference type="Proteomes" id="UP000427769"/>
    </source>
</evidence>
<reference evidence="2 3" key="1">
    <citation type="submission" date="2019-11" db="EMBL/GenBank/DDBJ databases">
        <title>Comparative genomics of hydrocarbon-degrading Desulfosarcina strains.</title>
        <authorList>
            <person name="Watanabe M."/>
            <person name="Kojima H."/>
            <person name="Fukui M."/>
        </authorList>
    </citation>
    <scope>NUCLEOTIDE SEQUENCE [LARGE SCALE GENOMIC DNA]</scope>
    <source>
        <strain evidence="2 3">PP31</strain>
    </source>
</reference>
<feature type="domain" description="PIN" evidence="1">
    <location>
        <begin position="4"/>
        <end position="127"/>
    </location>
</feature>
<dbReference type="OrthoDB" id="9789052at2"/>
<accession>A0A5K7Z962</accession>
<gene>
    <name evidence="2" type="ORF">DSCW_04240</name>
</gene>
<dbReference type="Pfam" id="PF01850">
    <property type="entry name" value="PIN"/>
    <property type="match status" value="1"/>
</dbReference>
<keyword evidence="3" id="KW-1185">Reference proteome</keyword>
<evidence type="ECO:0000259" key="1">
    <source>
        <dbReference type="Pfam" id="PF01850"/>
    </source>
</evidence>
<dbReference type="PANTHER" id="PTHR38826">
    <property type="entry name" value="RIBONUCLEASE VAPC13"/>
    <property type="match status" value="1"/>
</dbReference>
<dbReference type="PANTHER" id="PTHR38826:SF5">
    <property type="entry name" value="RIBONUCLEASE VAPC13"/>
    <property type="match status" value="1"/>
</dbReference>
<sequence>MISLLDTNVIVRFLTENNEEKFKGVYDFFQDIQQGKITVELKLIVLFQTIFVLKSFYKVPKIQIVKAMKGLLKFKGLKITDKKTVVSMMDIWDSNNIEIVDAYLIACLEKNSQNILHSYDKDFDKFKIKRHEP</sequence>
<dbReference type="Gene3D" id="3.40.50.1010">
    <property type="entry name" value="5'-nuclease"/>
    <property type="match status" value="1"/>
</dbReference>
<dbReference type="RefSeq" id="WP_155302157.1">
    <property type="nucleotide sequence ID" value="NZ_AP021875.1"/>
</dbReference>
<dbReference type="InterPro" id="IPR002716">
    <property type="entry name" value="PIN_dom"/>
</dbReference>
<dbReference type="Proteomes" id="UP000427769">
    <property type="component" value="Chromosome"/>
</dbReference>